<gene>
    <name evidence="3" type="ORF">C8N24_5342</name>
</gene>
<feature type="transmembrane region" description="Helical" evidence="2">
    <location>
        <begin position="156"/>
        <end position="174"/>
    </location>
</feature>
<evidence type="ECO:0000313" key="3">
    <source>
        <dbReference type="EMBL" id="RKQ87321.1"/>
    </source>
</evidence>
<keyword evidence="1" id="KW-0175">Coiled coil</keyword>
<protein>
    <submittedName>
        <fullName evidence="3">Uncharacterized protein</fullName>
    </submittedName>
</protein>
<feature type="coiled-coil region" evidence="1">
    <location>
        <begin position="185"/>
        <end position="212"/>
    </location>
</feature>
<dbReference type="AlphaFoldDB" id="A0A660L017"/>
<organism evidence="3 4">
    <name type="scientific">Solirubrobacter pauli</name>
    <dbReference type="NCBI Taxonomy" id="166793"/>
    <lineage>
        <taxon>Bacteria</taxon>
        <taxon>Bacillati</taxon>
        <taxon>Actinomycetota</taxon>
        <taxon>Thermoleophilia</taxon>
        <taxon>Solirubrobacterales</taxon>
        <taxon>Solirubrobacteraceae</taxon>
        <taxon>Solirubrobacter</taxon>
    </lineage>
</organism>
<feature type="transmembrane region" description="Helical" evidence="2">
    <location>
        <begin position="59"/>
        <end position="84"/>
    </location>
</feature>
<feature type="transmembrane region" description="Helical" evidence="2">
    <location>
        <begin position="96"/>
        <end position="115"/>
    </location>
</feature>
<keyword evidence="2" id="KW-0812">Transmembrane</keyword>
<keyword evidence="2" id="KW-1133">Transmembrane helix</keyword>
<proteinExistence type="predicted"/>
<dbReference type="EMBL" id="RBIL01000002">
    <property type="protein sequence ID" value="RKQ87321.1"/>
    <property type="molecule type" value="Genomic_DNA"/>
</dbReference>
<evidence type="ECO:0000256" key="2">
    <source>
        <dbReference type="SAM" id="Phobius"/>
    </source>
</evidence>
<comment type="caution">
    <text evidence="3">The sequence shown here is derived from an EMBL/GenBank/DDBJ whole genome shotgun (WGS) entry which is preliminary data.</text>
</comment>
<feature type="transmembrane region" description="Helical" evidence="2">
    <location>
        <begin position="127"/>
        <end position="150"/>
    </location>
</feature>
<feature type="transmembrane region" description="Helical" evidence="2">
    <location>
        <begin position="28"/>
        <end position="47"/>
    </location>
</feature>
<keyword evidence="2" id="KW-0472">Membrane</keyword>
<reference evidence="3 4" key="1">
    <citation type="submission" date="2018-10" db="EMBL/GenBank/DDBJ databases">
        <title>Genomic Encyclopedia of Archaeal and Bacterial Type Strains, Phase II (KMG-II): from individual species to whole genera.</title>
        <authorList>
            <person name="Goeker M."/>
        </authorList>
    </citation>
    <scope>NUCLEOTIDE SEQUENCE [LARGE SCALE GENOMIC DNA]</scope>
    <source>
        <strain evidence="3 4">DSM 14954</strain>
    </source>
</reference>
<accession>A0A660L017</accession>
<evidence type="ECO:0000313" key="4">
    <source>
        <dbReference type="Proteomes" id="UP000278962"/>
    </source>
</evidence>
<sequence length="231" mass="24253">MVRALIAGLCVAALAAITALLTGEFEDLHWRIVGTSLGFSFFCALGASGDALREHGRGGLATAGAVATGLAALAFVLLVLAIWFDDSDSEVLWQSWGVAAVTALWASHWSLVLRLRRTTDSPAVQAVWKASIVATTVVMLAGNLAIAEVVGDISDGLARAFGVVLVIGVLTTALPPIMRKLAGDAANARLSADELVRELAEAARRVERITVAEDARREADSLRRLAERVAG</sequence>
<name>A0A660L017_9ACTN</name>
<dbReference type="Proteomes" id="UP000278962">
    <property type="component" value="Unassembled WGS sequence"/>
</dbReference>
<keyword evidence="4" id="KW-1185">Reference proteome</keyword>
<evidence type="ECO:0000256" key="1">
    <source>
        <dbReference type="SAM" id="Coils"/>
    </source>
</evidence>